<organism evidence="3 4">
    <name type="scientific">Leptolyngbya cf. ectocarpi LEGE 11479</name>
    <dbReference type="NCBI Taxonomy" id="1828722"/>
    <lineage>
        <taxon>Bacteria</taxon>
        <taxon>Bacillati</taxon>
        <taxon>Cyanobacteriota</taxon>
        <taxon>Cyanophyceae</taxon>
        <taxon>Leptolyngbyales</taxon>
        <taxon>Leptolyngbyaceae</taxon>
        <taxon>Leptolyngbya group</taxon>
        <taxon>Leptolyngbya</taxon>
    </lineage>
</organism>
<proteinExistence type="predicted"/>
<feature type="domain" description="CHASE2" evidence="2">
    <location>
        <begin position="34"/>
        <end position="232"/>
    </location>
</feature>
<reference evidence="3" key="1">
    <citation type="submission" date="2020-10" db="EMBL/GenBank/DDBJ databases">
        <authorList>
            <person name="Castelo-Branco R."/>
            <person name="Eusebio N."/>
            <person name="Adriana R."/>
            <person name="Vieira A."/>
            <person name="Brugerolle De Fraissinette N."/>
            <person name="Rezende De Castro R."/>
            <person name="Schneider M.P."/>
            <person name="Vasconcelos V."/>
            <person name="Leao P.N."/>
        </authorList>
    </citation>
    <scope>NUCLEOTIDE SEQUENCE</scope>
    <source>
        <strain evidence="3">LEGE 11479</strain>
    </source>
</reference>
<keyword evidence="1" id="KW-0472">Membrane</keyword>
<keyword evidence="1" id="KW-1133">Transmembrane helix</keyword>
<dbReference type="SMART" id="SM01080">
    <property type="entry name" value="CHASE2"/>
    <property type="match status" value="1"/>
</dbReference>
<gene>
    <name evidence="3" type="ORF">IQ260_14965</name>
</gene>
<comment type="caution">
    <text evidence="3">The sequence shown here is derived from an EMBL/GenBank/DDBJ whole genome shotgun (WGS) entry which is preliminary data.</text>
</comment>
<accession>A0A928ZV12</accession>
<sequence>MQLLLWRQLQQYGYVLIALIIALSVIGIRQFGGLQGLELKTFDSRVRHYATDAGLPEVIVVGITEGDIRHYKQWPLRDNTVAELLEHLQAYQPVAIGLDIYRDIEYPPGHDRLAQQLAVENVYGVYDVGLNPTHNSPPPEGMASSRTGFADFVADADGVIRRLFMFAAVEPNEFYAFSLRLSLHALRNHYGLEGIKKNLEGLTLADTLFPRLTPNAGSYQNEDTTGYQVMLQYRTRNEAIQ</sequence>
<keyword evidence="1" id="KW-0812">Transmembrane</keyword>
<dbReference type="InterPro" id="IPR007890">
    <property type="entry name" value="CHASE2"/>
</dbReference>
<dbReference type="Proteomes" id="UP000615026">
    <property type="component" value="Unassembled WGS sequence"/>
</dbReference>
<feature type="transmembrane region" description="Helical" evidence="1">
    <location>
        <begin position="12"/>
        <end position="32"/>
    </location>
</feature>
<evidence type="ECO:0000256" key="1">
    <source>
        <dbReference type="SAM" id="Phobius"/>
    </source>
</evidence>
<name>A0A928ZV12_LEPEC</name>
<protein>
    <submittedName>
        <fullName evidence="3">CHASE2 domain-containing protein</fullName>
    </submittedName>
</protein>
<evidence type="ECO:0000259" key="2">
    <source>
        <dbReference type="SMART" id="SM01080"/>
    </source>
</evidence>
<dbReference type="AlphaFoldDB" id="A0A928ZV12"/>
<dbReference type="EMBL" id="JADEXP010000130">
    <property type="protein sequence ID" value="MBE9067953.1"/>
    <property type="molecule type" value="Genomic_DNA"/>
</dbReference>
<feature type="non-terminal residue" evidence="3">
    <location>
        <position position="241"/>
    </location>
</feature>
<evidence type="ECO:0000313" key="4">
    <source>
        <dbReference type="Proteomes" id="UP000615026"/>
    </source>
</evidence>
<keyword evidence="4" id="KW-1185">Reference proteome</keyword>
<dbReference type="Pfam" id="PF05226">
    <property type="entry name" value="CHASE2"/>
    <property type="match status" value="1"/>
</dbReference>
<evidence type="ECO:0000313" key="3">
    <source>
        <dbReference type="EMBL" id="MBE9067953.1"/>
    </source>
</evidence>
<dbReference type="RefSeq" id="WP_193993909.1">
    <property type="nucleotide sequence ID" value="NZ_JADEXP010000130.1"/>
</dbReference>